<dbReference type="InterPro" id="IPR029058">
    <property type="entry name" value="AB_hydrolase_fold"/>
</dbReference>
<dbReference type="SUPFAM" id="SSF53474">
    <property type="entry name" value="alpha/beta-Hydrolases"/>
    <property type="match status" value="1"/>
</dbReference>
<sequence length="283" mass="30894">MSRHTPLTVLRTTLRTPRGDFAALESAPTAEVRGTAMLLPGYTKGKDDFLALLPYLRDAGYRAVAVDGRGQDETAGPADEAAYRYEALAADVLAQAEAIGTRVPLVGHSMGGQVARAAVLRNARPFLSLTLLSSGPGHVGEGRRLQIELLTGALATMTMEQVWEAMRKLRPSTASEPELEVQRARWLRTNPIHLLVAGRELLGEPDRTAQLAALTELPTHMLYGDQDDTWAPDLLADTAHRLGARHTVMTDTRHSPHVERAARTAAELTRFWDGLRQTPASDR</sequence>
<protein>
    <submittedName>
        <fullName evidence="2">Alpha/beta hydrolase</fullName>
    </submittedName>
</protein>
<keyword evidence="2" id="KW-0378">Hydrolase</keyword>
<evidence type="ECO:0000313" key="3">
    <source>
        <dbReference type="Proteomes" id="UP000653493"/>
    </source>
</evidence>
<accession>A0A918GSP1</accession>
<keyword evidence="3" id="KW-1185">Reference proteome</keyword>
<dbReference type="Gene3D" id="3.40.50.1820">
    <property type="entry name" value="alpha/beta hydrolase"/>
    <property type="match status" value="1"/>
</dbReference>
<feature type="domain" description="AB hydrolase-1" evidence="1">
    <location>
        <begin position="38"/>
        <end position="266"/>
    </location>
</feature>
<dbReference type="PANTHER" id="PTHR43798:SF33">
    <property type="entry name" value="HYDROLASE, PUTATIVE (AFU_ORTHOLOGUE AFUA_2G14860)-RELATED"/>
    <property type="match status" value="1"/>
</dbReference>
<dbReference type="InterPro" id="IPR000073">
    <property type="entry name" value="AB_hydrolase_1"/>
</dbReference>
<comment type="caution">
    <text evidence="2">The sequence shown here is derived from an EMBL/GenBank/DDBJ whole genome shotgun (WGS) entry which is preliminary data.</text>
</comment>
<name>A0A918GSP1_STRGD</name>
<gene>
    <name evidence="2" type="ORF">GCM10010238_50960</name>
</gene>
<dbReference type="GO" id="GO:0016787">
    <property type="term" value="F:hydrolase activity"/>
    <property type="evidence" value="ECO:0007669"/>
    <property type="project" value="UniProtKB-KW"/>
</dbReference>
<dbReference type="Pfam" id="PF12697">
    <property type="entry name" value="Abhydrolase_6"/>
    <property type="match status" value="1"/>
</dbReference>
<organism evidence="2 3">
    <name type="scientific">Streptomyces griseoviridis</name>
    <dbReference type="NCBI Taxonomy" id="45398"/>
    <lineage>
        <taxon>Bacteria</taxon>
        <taxon>Bacillati</taxon>
        <taxon>Actinomycetota</taxon>
        <taxon>Actinomycetes</taxon>
        <taxon>Kitasatosporales</taxon>
        <taxon>Streptomycetaceae</taxon>
        <taxon>Streptomyces</taxon>
    </lineage>
</organism>
<dbReference type="GO" id="GO:0016020">
    <property type="term" value="C:membrane"/>
    <property type="evidence" value="ECO:0007669"/>
    <property type="project" value="TreeGrafter"/>
</dbReference>
<reference evidence="2" key="1">
    <citation type="journal article" date="2014" name="Int. J. Syst. Evol. Microbiol.">
        <title>Complete genome sequence of Corynebacterium casei LMG S-19264T (=DSM 44701T), isolated from a smear-ripened cheese.</title>
        <authorList>
            <consortium name="US DOE Joint Genome Institute (JGI-PGF)"/>
            <person name="Walter F."/>
            <person name="Albersmeier A."/>
            <person name="Kalinowski J."/>
            <person name="Ruckert C."/>
        </authorList>
    </citation>
    <scope>NUCLEOTIDE SEQUENCE</scope>
    <source>
        <strain evidence="2">JCM 4234</strain>
    </source>
</reference>
<dbReference type="AlphaFoldDB" id="A0A918GSP1"/>
<evidence type="ECO:0000313" key="2">
    <source>
        <dbReference type="EMBL" id="GGS55405.1"/>
    </source>
</evidence>
<dbReference type="InterPro" id="IPR050266">
    <property type="entry name" value="AB_hydrolase_sf"/>
</dbReference>
<proteinExistence type="predicted"/>
<evidence type="ECO:0000259" key="1">
    <source>
        <dbReference type="Pfam" id="PF12697"/>
    </source>
</evidence>
<reference evidence="2" key="2">
    <citation type="submission" date="2020-09" db="EMBL/GenBank/DDBJ databases">
        <authorList>
            <person name="Sun Q."/>
            <person name="Ohkuma M."/>
        </authorList>
    </citation>
    <scope>NUCLEOTIDE SEQUENCE</scope>
    <source>
        <strain evidence="2">JCM 4234</strain>
    </source>
</reference>
<dbReference type="EMBL" id="BMSL01000019">
    <property type="protein sequence ID" value="GGS55405.1"/>
    <property type="molecule type" value="Genomic_DNA"/>
</dbReference>
<dbReference type="PANTHER" id="PTHR43798">
    <property type="entry name" value="MONOACYLGLYCEROL LIPASE"/>
    <property type="match status" value="1"/>
</dbReference>
<dbReference type="Proteomes" id="UP000653493">
    <property type="component" value="Unassembled WGS sequence"/>
</dbReference>